<keyword evidence="1" id="KW-0732">Signal</keyword>
<keyword evidence="3" id="KW-1185">Reference proteome</keyword>
<evidence type="ECO:0000313" key="2">
    <source>
        <dbReference type="EMBL" id="TGE28672.1"/>
    </source>
</evidence>
<feature type="chain" id="PRO_5021300558" description="PLAT domain-containing protein" evidence="1">
    <location>
        <begin position="20"/>
        <end position="154"/>
    </location>
</feature>
<protein>
    <recommendedName>
        <fullName evidence="4">PLAT domain-containing protein</fullName>
    </recommendedName>
</protein>
<evidence type="ECO:0000256" key="1">
    <source>
        <dbReference type="SAM" id="SignalP"/>
    </source>
</evidence>
<reference evidence="2 3" key="1">
    <citation type="submission" date="2019-04" db="EMBL/GenBank/DDBJ databases">
        <authorList>
            <person name="Feng G."/>
            <person name="Zhang J."/>
            <person name="Zhu H."/>
        </authorList>
    </citation>
    <scope>NUCLEOTIDE SEQUENCE [LARGE SCALE GENOMIC DNA]</scope>
    <source>
        <strain evidence="2 3">9PBR-1</strain>
    </source>
</reference>
<name>A0A4Z0QJ11_9BACT</name>
<proteinExistence type="predicted"/>
<organism evidence="2 3">
    <name type="scientific">Hymenobacter metallicola</name>
    <dbReference type="NCBI Taxonomy" id="2563114"/>
    <lineage>
        <taxon>Bacteria</taxon>
        <taxon>Pseudomonadati</taxon>
        <taxon>Bacteroidota</taxon>
        <taxon>Cytophagia</taxon>
        <taxon>Cytophagales</taxon>
        <taxon>Hymenobacteraceae</taxon>
        <taxon>Hymenobacter</taxon>
    </lineage>
</organism>
<dbReference type="AlphaFoldDB" id="A0A4Z0QJ11"/>
<evidence type="ECO:0000313" key="3">
    <source>
        <dbReference type="Proteomes" id="UP000298471"/>
    </source>
</evidence>
<accession>A0A4Z0QJ11</accession>
<evidence type="ECO:0008006" key="4">
    <source>
        <dbReference type="Google" id="ProtNLM"/>
    </source>
</evidence>
<dbReference type="Proteomes" id="UP000298471">
    <property type="component" value="Unassembled WGS sequence"/>
</dbReference>
<dbReference type="EMBL" id="SRMB01000001">
    <property type="protein sequence ID" value="TGE28672.1"/>
    <property type="molecule type" value="Genomic_DNA"/>
</dbReference>
<dbReference type="RefSeq" id="WP_135392363.1">
    <property type="nucleotide sequence ID" value="NZ_SRMB01000001.1"/>
</dbReference>
<sequence>MKKQIGLLMLWAAGLAGLATSCADKNESSPAPAGGSTASYTLDGRTTKAAASTNVQFGTSGGDDRLTIIMVSQPNGKDNEFVEAIFTKPTGTADAEYRALNLRVENESGMSYYADQLTMTLSKSSSGYSGTFAGKRSNSATVSTLSNGLFTNVR</sequence>
<feature type="signal peptide" evidence="1">
    <location>
        <begin position="1"/>
        <end position="19"/>
    </location>
</feature>
<dbReference type="PROSITE" id="PS51257">
    <property type="entry name" value="PROKAR_LIPOPROTEIN"/>
    <property type="match status" value="1"/>
</dbReference>
<comment type="caution">
    <text evidence="2">The sequence shown here is derived from an EMBL/GenBank/DDBJ whole genome shotgun (WGS) entry which is preliminary data.</text>
</comment>
<gene>
    <name evidence="2" type="ORF">E5K02_04175</name>
</gene>